<name>A0AAE0ER74_9CHLO</name>
<dbReference type="Proteomes" id="UP001190700">
    <property type="component" value="Unassembled WGS sequence"/>
</dbReference>
<sequence>MGVLATRVHFPLRGYSHISFMAPMTRYAANGAGAAAAAREFKEMVKQLHAVGIEVILDVVYNHTAEGGDDDPYLISFRGIDHKTYYMLAMESYVQIMNYSGCGNTVNCNNPVVLQLIVDSLRHWVLEYHVDGFSLPHQSQGWCPSSSSDTGMVPLQLQ</sequence>
<dbReference type="InterPro" id="IPR017853">
    <property type="entry name" value="GH"/>
</dbReference>
<proteinExistence type="predicted"/>
<dbReference type="Gene3D" id="3.20.20.80">
    <property type="entry name" value="Glycosidases"/>
    <property type="match status" value="1"/>
</dbReference>
<dbReference type="PANTHER" id="PTHR43002">
    <property type="entry name" value="GLYCOGEN DEBRANCHING ENZYME"/>
    <property type="match status" value="1"/>
</dbReference>
<evidence type="ECO:0000313" key="2">
    <source>
        <dbReference type="Proteomes" id="UP001190700"/>
    </source>
</evidence>
<protein>
    <submittedName>
        <fullName evidence="1">Isoamylase 3, chloroplastic</fullName>
    </submittedName>
</protein>
<gene>
    <name evidence="1" type="ORF">CYMTET_52035</name>
</gene>
<dbReference type="GO" id="GO:0005975">
    <property type="term" value="P:carbohydrate metabolic process"/>
    <property type="evidence" value="ECO:0007669"/>
    <property type="project" value="InterPro"/>
</dbReference>
<dbReference type="AlphaFoldDB" id="A0AAE0ER74"/>
<evidence type="ECO:0000313" key="1">
    <source>
        <dbReference type="EMBL" id="KAK3237923.1"/>
    </source>
</evidence>
<dbReference type="SUPFAM" id="SSF51445">
    <property type="entry name" value="(Trans)glycosidases"/>
    <property type="match status" value="1"/>
</dbReference>
<comment type="caution">
    <text evidence="1">The sequence shown here is derived from an EMBL/GenBank/DDBJ whole genome shotgun (WGS) entry which is preliminary data.</text>
</comment>
<dbReference type="EMBL" id="LGRX02034396">
    <property type="protein sequence ID" value="KAK3237923.1"/>
    <property type="molecule type" value="Genomic_DNA"/>
</dbReference>
<keyword evidence="2" id="KW-1185">Reference proteome</keyword>
<organism evidence="1 2">
    <name type="scientific">Cymbomonas tetramitiformis</name>
    <dbReference type="NCBI Taxonomy" id="36881"/>
    <lineage>
        <taxon>Eukaryota</taxon>
        <taxon>Viridiplantae</taxon>
        <taxon>Chlorophyta</taxon>
        <taxon>Pyramimonadophyceae</taxon>
        <taxon>Pyramimonadales</taxon>
        <taxon>Pyramimonadaceae</taxon>
        <taxon>Cymbomonas</taxon>
    </lineage>
</organism>
<reference evidence="1 2" key="1">
    <citation type="journal article" date="2015" name="Genome Biol. Evol.">
        <title>Comparative Genomics of a Bacterivorous Green Alga Reveals Evolutionary Causalities and Consequences of Phago-Mixotrophic Mode of Nutrition.</title>
        <authorList>
            <person name="Burns J.A."/>
            <person name="Paasch A."/>
            <person name="Narechania A."/>
            <person name="Kim E."/>
        </authorList>
    </citation>
    <scope>NUCLEOTIDE SEQUENCE [LARGE SCALE GENOMIC DNA]</scope>
    <source>
        <strain evidence="1 2">PLY_AMNH</strain>
    </source>
</reference>
<accession>A0AAE0ER74</accession>